<dbReference type="GO" id="GO:0043565">
    <property type="term" value="F:sequence-specific DNA binding"/>
    <property type="evidence" value="ECO:0007669"/>
    <property type="project" value="InterPro"/>
</dbReference>
<dbReference type="InParanoid" id="A0A0D2IXQ0"/>
<dbReference type="PANTHER" id="PTHR47893:SF1">
    <property type="entry name" value="REGULATORY PROTEIN PCHR"/>
    <property type="match status" value="1"/>
</dbReference>
<evidence type="ECO:0000256" key="1">
    <source>
        <dbReference type="ARBA" id="ARBA00023015"/>
    </source>
</evidence>
<dbReference type="PROSITE" id="PS00041">
    <property type="entry name" value="HTH_ARAC_FAMILY_1"/>
    <property type="match status" value="1"/>
</dbReference>
<dbReference type="Pfam" id="PF12833">
    <property type="entry name" value="HTH_18"/>
    <property type="match status" value="1"/>
</dbReference>
<dbReference type="PANTHER" id="PTHR47893">
    <property type="entry name" value="REGULATORY PROTEIN PCHR"/>
    <property type="match status" value="1"/>
</dbReference>
<dbReference type="AlphaFoldDB" id="A0A0D2IXQ0"/>
<dbReference type="SMART" id="SM00342">
    <property type="entry name" value="HTH_ARAC"/>
    <property type="match status" value="1"/>
</dbReference>
<dbReference type="Proteomes" id="UP000032233">
    <property type="component" value="Unassembled WGS sequence"/>
</dbReference>
<proteinExistence type="predicted"/>
<feature type="domain" description="HTH araC/xylS-type" evidence="4">
    <location>
        <begin position="65"/>
        <end position="162"/>
    </location>
</feature>
<organism evidence="5 6">
    <name type="scientific">Dethiosulfatarculus sandiegensis</name>
    <dbReference type="NCBI Taxonomy" id="1429043"/>
    <lineage>
        <taxon>Bacteria</taxon>
        <taxon>Pseudomonadati</taxon>
        <taxon>Thermodesulfobacteriota</taxon>
        <taxon>Desulfarculia</taxon>
        <taxon>Desulfarculales</taxon>
        <taxon>Desulfarculaceae</taxon>
        <taxon>Dethiosulfatarculus</taxon>
    </lineage>
</organism>
<dbReference type="FunCoup" id="A0A0D2IXQ0">
    <property type="interactions" value="88"/>
</dbReference>
<keyword evidence="2" id="KW-0238">DNA-binding</keyword>
<dbReference type="InterPro" id="IPR020449">
    <property type="entry name" value="Tscrpt_reg_AraC-type_HTH"/>
</dbReference>
<dbReference type="GO" id="GO:0003700">
    <property type="term" value="F:DNA-binding transcription factor activity"/>
    <property type="evidence" value="ECO:0007669"/>
    <property type="project" value="InterPro"/>
</dbReference>
<evidence type="ECO:0000256" key="2">
    <source>
        <dbReference type="ARBA" id="ARBA00023125"/>
    </source>
</evidence>
<reference evidence="5 6" key="1">
    <citation type="submission" date="2013-11" db="EMBL/GenBank/DDBJ databases">
        <title>Metagenomic analysis of a methanogenic consortium involved in long chain n-alkane degradation.</title>
        <authorList>
            <person name="Davidova I.A."/>
            <person name="Callaghan A.V."/>
            <person name="Wawrik B."/>
            <person name="Pruitt S."/>
            <person name="Marks C."/>
            <person name="Duncan K.E."/>
            <person name="Suflita J.M."/>
        </authorList>
    </citation>
    <scope>NUCLEOTIDE SEQUENCE [LARGE SCALE GENOMIC DNA]</scope>
    <source>
        <strain evidence="5 6">SPR</strain>
    </source>
</reference>
<accession>A0A0D2IXQ0</accession>
<dbReference type="PROSITE" id="PS01124">
    <property type="entry name" value="HTH_ARAC_FAMILY_2"/>
    <property type="match status" value="1"/>
</dbReference>
<comment type="caution">
    <text evidence="5">The sequence shown here is derived from an EMBL/GenBank/DDBJ whole genome shotgun (WGS) entry which is preliminary data.</text>
</comment>
<gene>
    <name evidence="5" type="ORF">X474_26505</name>
</gene>
<dbReference type="InterPro" id="IPR018062">
    <property type="entry name" value="HTH_AraC-typ_CS"/>
</dbReference>
<evidence type="ECO:0000259" key="4">
    <source>
        <dbReference type="PROSITE" id="PS01124"/>
    </source>
</evidence>
<keyword evidence="1" id="KW-0805">Transcription regulation</keyword>
<evidence type="ECO:0000313" key="6">
    <source>
        <dbReference type="Proteomes" id="UP000032233"/>
    </source>
</evidence>
<dbReference type="InterPro" id="IPR018060">
    <property type="entry name" value="HTH_AraC"/>
</dbReference>
<dbReference type="STRING" id="1429043.X474_26505"/>
<dbReference type="EMBL" id="AZAC01000078">
    <property type="protein sequence ID" value="KIX10829.1"/>
    <property type="molecule type" value="Genomic_DNA"/>
</dbReference>
<evidence type="ECO:0000313" key="5">
    <source>
        <dbReference type="EMBL" id="KIX10829.1"/>
    </source>
</evidence>
<name>A0A0D2IXQ0_9BACT</name>
<keyword evidence="3" id="KW-0804">Transcription</keyword>
<protein>
    <submittedName>
        <fullName evidence="5">AraC family transcriptional regulator</fullName>
    </submittedName>
</protein>
<keyword evidence="6" id="KW-1185">Reference proteome</keyword>
<sequence>MTPRMRQLMMQVLYCPLNGIAAAYFVEAKIMELIACKLDELEASSGKKTTGVLLSLKKDDVDRLHFARDLLKSRMENPPELSELARMVGISRTKLINGFSYLFGTTPAACLRDMRLKRARQLLFQREKSLTEIASIVGYASLSHFSKVFRAYYGVPPSRYTG</sequence>
<dbReference type="SUPFAM" id="SSF46689">
    <property type="entry name" value="Homeodomain-like"/>
    <property type="match status" value="2"/>
</dbReference>
<dbReference type="Gene3D" id="1.10.10.60">
    <property type="entry name" value="Homeodomain-like"/>
    <property type="match status" value="2"/>
</dbReference>
<dbReference type="InterPro" id="IPR053142">
    <property type="entry name" value="PchR_regulatory_protein"/>
</dbReference>
<dbReference type="InterPro" id="IPR009057">
    <property type="entry name" value="Homeodomain-like_sf"/>
</dbReference>
<evidence type="ECO:0000256" key="3">
    <source>
        <dbReference type="ARBA" id="ARBA00023163"/>
    </source>
</evidence>
<dbReference type="PRINTS" id="PR00032">
    <property type="entry name" value="HTHARAC"/>
</dbReference>